<evidence type="ECO:0000256" key="6">
    <source>
        <dbReference type="ARBA" id="ARBA00023134"/>
    </source>
</evidence>
<comment type="subcellular location">
    <subcellularLocation>
        <location evidence="1">Cytoplasm</location>
    </subcellularLocation>
</comment>
<dbReference type="InterPro" id="IPR027417">
    <property type="entry name" value="P-loop_NTPase"/>
</dbReference>
<dbReference type="NCBIfam" id="TIGR03156">
    <property type="entry name" value="GTP_HflX"/>
    <property type="match status" value="1"/>
</dbReference>
<dbReference type="Gene3D" id="3.40.50.11060">
    <property type="entry name" value="GTPase HflX, N-terminal domain"/>
    <property type="match status" value="1"/>
</dbReference>
<dbReference type="PIRSF" id="PIRSF006809">
    <property type="entry name" value="GTP-binding_hflX_prd"/>
    <property type="match status" value="1"/>
</dbReference>
<evidence type="ECO:0000256" key="1">
    <source>
        <dbReference type="ARBA" id="ARBA00004496"/>
    </source>
</evidence>
<dbReference type="GO" id="GO:0005525">
    <property type="term" value="F:GTP binding"/>
    <property type="evidence" value="ECO:0007669"/>
    <property type="project" value="UniProtKB-KW"/>
</dbReference>
<reference evidence="8" key="1">
    <citation type="submission" date="2018-05" db="EMBL/GenBank/DDBJ databases">
        <authorList>
            <person name="Lanie J.A."/>
            <person name="Ng W.-L."/>
            <person name="Kazmierczak K.M."/>
            <person name="Andrzejewski T.M."/>
            <person name="Davidsen T.M."/>
            <person name="Wayne K.J."/>
            <person name="Tettelin H."/>
            <person name="Glass J.I."/>
            <person name="Rusch D."/>
            <person name="Podicherti R."/>
            <person name="Tsui H.-C.T."/>
            <person name="Winkler M.E."/>
        </authorList>
    </citation>
    <scope>NUCLEOTIDE SEQUENCE</scope>
</reference>
<dbReference type="Gene3D" id="3.40.50.300">
    <property type="entry name" value="P-loop containing nucleotide triphosphate hydrolases"/>
    <property type="match status" value="1"/>
</dbReference>
<dbReference type="PANTHER" id="PTHR10229:SF0">
    <property type="entry name" value="GTP-BINDING PROTEIN 6-RELATED"/>
    <property type="match status" value="1"/>
</dbReference>
<feature type="non-terminal residue" evidence="8">
    <location>
        <position position="444"/>
    </location>
</feature>
<dbReference type="AlphaFoldDB" id="A0A382FL48"/>
<dbReference type="HAMAP" id="MF_00900">
    <property type="entry name" value="GTPase_HflX"/>
    <property type="match status" value="1"/>
</dbReference>
<evidence type="ECO:0000256" key="5">
    <source>
        <dbReference type="ARBA" id="ARBA00022842"/>
    </source>
</evidence>
<dbReference type="InterPro" id="IPR030394">
    <property type="entry name" value="G_HFLX_dom"/>
</dbReference>
<sequence>MANLFDYCYQFIYAGVLHKSTKKGRTKIPVMINNSKIIKKEKALLIGVIYGSLDKPTVEEHLLELELLAWTAGANVVGQVTQKISRINPSFFIGSGKADQIINQAKELGVSLIIFDDELSPAQIKNYSNLTENIKVIDRSTLILDIFKQHAKTKEAKTQVELAQLEYMLPRLTRAWTHLERQMGGIGTRAGAGETQIEVDRRLIRTRISKLKKELDKIDKERYTQRKHRENIFKVALVGYTNAGKSTLMKTISGADVFIQDQLFATLDTTTRSVDLDNSHRILLSDTVGFVRKLPHHLIASFKSTLKEVLDADLILVVLDGSSKQVLEHYNTIMEVLKDLGAERHPLLKVVNKIDHENVASQLAYLNRTFSDGIFISALNNLRIDILIQKVVDIIDKNFQVVDLQFTYEESKQIALAQEGVDVLERSYNDDHVRLKVRGSRWRI</sequence>
<dbReference type="GO" id="GO:0043022">
    <property type="term" value="F:ribosome binding"/>
    <property type="evidence" value="ECO:0007669"/>
    <property type="project" value="TreeGrafter"/>
</dbReference>
<accession>A0A382FL48</accession>
<organism evidence="8">
    <name type="scientific">marine metagenome</name>
    <dbReference type="NCBI Taxonomy" id="408172"/>
    <lineage>
        <taxon>unclassified sequences</taxon>
        <taxon>metagenomes</taxon>
        <taxon>ecological metagenomes</taxon>
    </lineage>
</organism>
<dbReference type="CDD" id="cd01878">
    <property type="entry name" value="HflX"/>
    <property type="match status" value="1"/>
</dbReference>
<evidence type="ECO:0000256" key="2">
    <source>
        <dbReference type="ARBA" id="ARBA00022490"/>
    </source>
</evidence>
<dbReference type="SUPFAM" id="SSF52540">
    <property type="entry name" value="P-loop containing nucleoside triphosphate hydrolases"/>
    <property type="match status" value="1"/>
</dbReference>
<evidence type="ECO:0000256" key="3">
    <source>
        <dbReference type="ARBA" id="ARBA00022723"/>
    </source>
</evidence>
<dbReference type="InterPro" id="IPR016496">
    <property type="entry name" value="GTPase_HflX"/>
</dbReference>
<protein>
    <recommendedName>
        <fullName evidence="7">Hflx-type G domain-containing protein</fullName>
    </recommendedName>
</protein>
<keyword evidence="5" id="KW-0460">Magnesium</keyword>
<dbReference type="InterPro" id="IPR042108">
    <property type="entry name" value="GTPase_HflX_N_sf"/>
</dbReference>
<evidence type="ECO:0000259" key="7">
    <source>
        <dbReference type="PROSITE" id="PS51705"/>
    </source>
</evidence>
<gene>
    <name evidence="8" type="ORF">METZ01_LOCUS215797</name>
</gene>
<dbReference type="InterPro" id="IPR006073">
    <property type="entry name" value="GTP-bd"/>
</dbReference>
<dbReference type="PROSITE" id="PS51705">
    <property type="entry name" value="G_HFLX"/>
    <property type="match status" value="1"/>
</dbReference>
<keyword evidence="4" id="KW-0547">Nucleotide-binding</keyword>
<dbReference type="GO" id="GO:0005737">
    <property type="term" value="C:cytoplasm"/>
    <property type="evidence" value="ECO:0007669"/>
    <property type="project" value="UniProtKB-SubCell"/>
</dbReference>
<dbReference type="Gene3D" id="6.10.250.2860">
    <property type="match status" value="1"/>
</dbReference>
<dbReference type="InterPro" id="IPR032305">
    <property type="entry name" value="GTP-bd_M"/>
</dbReference>
<dbReference type="Pfam" id="PF01926">
    <property type="entry name" value="MMR_HSR1"/>
    <property type="match status" value="1"/>
</dbReference>
<dbReference type="Pfam" id="PF13167">
    <property type="entry name" value="GTP-bdg_N"/>
    <property type="match status" value="1"/>
</dbReference>
<feature type="domain" description="Hflx-type G" evidence="7">
    <location>
        <begin position="233"/>
        <end position="346"/>
    </location>
</feature>
<evidence type="ECO:0000256" key="4">
    <source>
        <dbReference type="ARBA" id="ARBA00022741"/>
    </source>
</evidence>
<dbReference type="InterPro" id="IPR025121">
    <property type="entry name" value="GTPase_HflX_N"/>
</dbReference>
<dbReference type="FunFam" id="3.40.50.11060:FF:000001">
    <property type="entry name" value="GTPase HflX"/>
    <property type="match status" value="1"/>
</dbReference>
<proteinExistence type="inferred from homology"/>
<evidence type="ECO:0000313" key="8">
    <source>
        <dbReference type="EMBL" id="SVB62943.1"/>
    </source>
</evidence>
<keyword evidence="2" id="KW-0963">Cytoplasm</keyword>
<dbReference type="GO" id="GO:0046872">
    <property type="term" value="F:metal ion binding"/>
    <property type="evidence" value="ECO:0007669"/>
    <property type="project" value="UniProtKB-KW"/>
</dbReference>
<dbReference type="Pfam" id="PF16360">
    <property type="entry name" value="GTP-bdg_M"/>
    <property type="match status" value="1"/>
</dbReference>
<name>A0A382FL48_9ZZZZ</name>
<dbReference type="EMBL" id="UINC01050228">
    <property type="protein sequence ID" value="SVB62943.1"/>
    <property type="molecule type" value="Genomic_DNA"/>
</dbReference>
<keyword evidence="3" id="KW-0479">Metal-binding</keyword>
<keyword evidence="6" id="KW-0342">GTP-binding</keyword>
<dbReference type="PRINTS" id="PR00326">
    <property type="entry name" value="GTP1OBG"/>
</dbReference>
<dbReference type="PANTHER" id="PTHR10229">
    <property type="entry name" value="GTP-BINDING PROTEIN HFLX"/>
    <property type="match status" value="1"/>
</dbReference>